<dbReference type="PANTHER" id="PTHR43975">
    <property type="entry name" value="ZGC:101858"/>
    <property type="match status" value="1"/>
</dbReference>
<dbReference type="Gene3D" id="3.40.50.720">
    <property type="entry name" value="NAD(P)-binding Rossmann-like Domain"/>
    <property type="match status" value="1"/>
</dbReference>
<dbReference type="GeneID" id="106013591"/>
<gene>
    <name evidence="3" type="primary">LOC106013591</name>
</gene>
<organism evidence="2 3">
    <name type="scientific">Aplysia californica</name>
    <name type="common">California sea hare</name>
    <dbReference type="NCBI Taxonomy" id="6500"/>
    <lineage>
        <taxon>Eukaryota</taxon>
        <taxon>Metazoa</taxon>
        <taxon>Spiralia</taxon>
        <taxon>Lophotrochozoa</taxon>
        <taxon>Mollusca</taxon>
        <taxon>Gastropoda</taxon>
        <taxon>Heterobranchia</taxon>
        <taxon>Euthyneura</taxon>
        <taxon>Tectipleura</taxon>
        <taxon>Aplysiida</taxon>
        <taxon>Aplysioidea</taxon>
        <taxon>Aplysiidae</taxon>
        <taxon>Aplysia</taxon>
    </lineage>
</organism>
<proteinExistence type="predicted"/>
<dbReference type="InterPro" id="IPR020904">
    <property type="entry name" value="Sc_DH/Rdtase_CS"/>
</dbReference>
<keyword evidence="1" id="KW-0560">Oxidoreductase</keyword>
<dbReference type="InterPro" id="IPR036291">
    <property type="entry name" value="NAD(P)-bd_dom_sf"/>
</dbReference>
<evidence type="ECO:0000313" key="2">
    <source>
        <dbReference type="Proteomes" id="UP000694888"/>
    </source>
</evidence>
<dbReference type="PRINTS" id="PR00081">
    <property type="entry name" value="GDHRDH"/>
</dbReference>
<dbReference type="PROSITE" id="PS00061">
    <property type="entry name" value="ADH_SHORT"/>
    <property type="match status" value="1"/>
</dbReference>
<dbReference type="Proteomes" id="UP000694888">
    <property type="component" value="Unplaced"/>
</dbReference>
<evidence type="ECO:0000256" key="1">
    <source>
        <dbReference type="ARBA" id="ARBA00023002"/>
    </source>
</evidence>
<keyword evidence="2" id="KW-1185">Reference proteome</keyword>
<dbReference type="RefSeq" id="XP_012945208.1">
    <property type="nucleotide sequence ID" value="XM_013089754.2"/>
</dbReference>
<dbReference type="PRINTS" id="PR00080">
    <property type="entry name" value="SDRFAMILY"/>
</dbReference>
<dbReference type="InterPro" id="IPR002347">
    <property type="entry name" value="SDR_fam"/>
</dbReference>
<protein>
    <submittedName>
        <fullName evidence="3">Uncharacterized oxidoreductase MexAM1_META1p0182</fullName>
    </submittedName>
</protein>
<accession>A0ABM1ACS0</accession>
<dbReference type="PANTHER" id="PTHR43975:SF2">
    <property type="entry name" value="EG:BACR7A4.14 PROTEIN-RELATED"/>
    <property type="match status" value="1"/>
</dbReference>
<sequence>MAYDLSGKVAIVTGSSSGMGQSIAVHLARQGAKVTLCGRDSGRLAAVKEECVTCSKGGPESFLTVQGDVTQAEVRQAIVLQTLTTFGQLDILVNNAGTFDPRAGTLTATPEIYDRMMDTNVKAVFFLIQNAVPYLEQSKGCIVNISSVMSEMAAAPSVLYPVSKAAIDHLTRCLALDLGAKGIRVNAVNPSFAPTRIWRDFGDKAQEMMKKFAEKDGPDHPLHGRCISPHNVAELVAFLASPSAALLTGQCIHLDAGRRFMGTYQVRQN</sequence>
<name>A0ABM1ACS0_APLCA</name>
<dbReference type="Pfam" id="PF13561">
    <property type="entry name" value="adh_short_C2"/>
    <property type="match status" value="1"/>
</dbReference>
<reference evidence="3" key="1">
    <citation type="submission" date="2025-08" db="UniProtKB">
        <authorList>
            <consortium name="RefSeq"/>
        </authorList>
    </citation>
    <scope>IDENTIFICATION</scope>
</reference>
<evidence type="ECO:0000313" key="3">
    <source>
        <dbReference type="RefSeq" id="XP_012945208.1"/>
    </source>
</evidence>
<dbReference type="SUPFAM" id="SSF51735">
    <property type="entry name" value="NAD(P)-binding Rossmann-fold domains"/>
    <property type="match status" value="1"/>
</dbReference>